<protein>
    <recommendedName>
        <fullName evidence="2">BD-FAE-like domain-containing protein</fullName>
    </recommendedName>
</protein>
<evidence type="ECO:0000259" key="2">
    <source>
        <dbReference type="Pfam" id="PF20434"/>
    </source>
</evidence>
<evidence type="ECO:0000256" key="1">
    <source>
        <dbReference type="ARBA" id="ARBA00022801"/>
    </source>
</evidence>
<dbReference type="RefSeq" id="WP_051601306.1">
    <property type="nucleotide sequence ID" value="NZ_AWFF01000033.1"/>
</dbReference>
<dbReference type="SUPFAM" id="SSF53474">
    <property type="entry name" value="alpha/beta-Hydrolases"/>
    <property type="match status" value="1"/>
</dbReference>
<name>A0A062UAR8_9PROT</name>
<dbReference type="eggNOG" id="COG0657">
    <property type="taxonomic scope" value="Bacteria"/>
</dbReference>
<keyword evidence="1" id="KW-0378">Hydrolase</keyword>
<reference evidence="3 4" key="1">
    <citation type="journal article" date="2014" name="Antonie Van Leeuwenhoek">
        <title>Hyphomonas beringensis sp. nov. and Hyphomonas chukchiensis sp. nov., isolated from surface seawater of the Bering Sea and Chukchi Sea.</title>
        <authorList>
            <person name="Li C."/>
            <person name="Lai Q."/>
            <person name="Li G."/>
            <person name="Dong C."/>
            <person name="Wang J."/>
            <person name="Liao Y."/>
            <person name="Shao Z."/>
        </authorList>
    </citation>
    <scope>NUCLEOTIDE SEQUENCE [LARGE SCALE GENOMIC DNA]</scope>
    <source>
        <strain evidence="3 4">25B14_1</strain>
    </source>
</reference>
<dbReference type="AlphaFoldDB" id="A0A062UAR8"/>
<keyword evidence="4" id="KW-1185">Reference proteome</keyword>
<dbReference type="Gene3D" id="3.40.50.1820">
    <property type="entry name" value="alpha/beta hydrolase"/>
    <property type="match status" value="1"/>
</dbReference>
<sequence>MPLMTWNDLLSREQPSTPHHIRTGPGTSDVIDLWLPDGKGPFPVVIMVHGGCWQKSIADRTLMDYAAEDLRQRGLAVWNIEYRGVDEDGGGYPGTFQDVARAADLLRDYAGEYNLKLDRVAAIGHSAGGHLALWLAARPKLPRYSPLWSENPLHIDLVVNSGGLADLEASAPVTQEGCLASIMDVLTGPPSGQRPDVFADTSPSEMLPFAARQVSVNGEQDRIAPPILGKDYTNKAKSAGSAASFIQVPDTGHVELISPGSEAFEMEATLLTEELKR</sequence>
<comment type="caution">
    <text evidence="3">The sequence shown here is derived from an EMBL/GenBank/DDBJ whole genome shotgun (WGS) entry which is preliminary data.</text>
</comment>
<dbReference type="EMBL" id="AWFF01000033">
    <property type="protein sequence ID" value="KCZ54818.1"/>
    <property type="molecule type" value="Genomic_DNA"/>
</dbReference>
<dbReference type="Pfam" id="PF20434">
    <property type="entry name" value="BD-FAE"/>
    <property type="match status" value="1"/>
</dbReference>
<accession>A0A062UAR8</accession>
<feature type="domain" description="BD-FAE-like" evidence="2">
    <location>
        <begin position="32"/>
        <end position="225"/>
    </location>
</feature>
<evidence type="ECO:0000313" key="3">
    <source>
        <dbReference type="EMBL" id="KCZ54818.1"/>
    </source>
</evidence>
<dbReference type="InterPro" id="IPR049492">
    <property type="entry name" value="BD-FAE-like_dom"/>
</dbReference>
<organism evidence="3 4">
    <name type="scientific">Hyphomonas beringensis</name>
    <dbReference type="NCBI Taxonomy" id="1280946"/>
    <lineage>
        <taxon>Bacteria</taxon>
        <taxon>Pseudomonadati</taxon>
        <taxon>Pseudomonadota</taxon>
        <taxon>Alphaproteobacteria</taxon>
        <taxon>Hyphomonadales</taxon>
        <taxon>Hyphomonadaceae</taxon>
        <taxon>Hyphomonas</taxon>
    </lineage>
</organism>
<dbReference type="PANTHER" id="PTHR48081">
    <property type="entry name" value="AB HYDROLASE SUPERFAMILY PROTEIN C4A8.06C"/>
    <property type="match status" value="1"/>
</dbReference>
<dbReference type="InterPro" id="IPR029058">
    <property type="entry name" value="AB_hydrolase_fold"/>
</dbReference>
<proteinExistence type="predicted"/>
<evidence type="ECO:0000313" key="4">
    <source>
        <dbReference type="Proteomes" id="UP000027037"/>
    </source>
</evidence>
<dbReference type="GO" id="GO:0016787">
    <property type="term" value="F:hydrolase activity"/>
    <property type="evidence" value="ECO:0007669"/>
    <property type="project" value="UniProtKB-KW"/>
</dbReference>
<gene>
    <name evidence="3" type="ORF">HY29_12905</name>
</gene>
<dbReference type="InterPro" id="IPR050300">
    <property type="entry name" value="GDXG_lipolytic_enzyme"/>
</dbReference>
<dbReference type="PATRIC" id="fig|1280946.3.peg.1590"/>
<dbReference type="Proteomes" id="UP000027037">
    <property type="component" value="Unassembled WGS sequence"/>
</dbReference>
<dbReference type="STRING" id="1280946.HY29_12905"/>